<evidence type="ECO:0000313" key="3">
    <source>
        <dbReference type="EMBL" id="KAG2631860.1"/>
    </source>
</evidence>
<comment type="caution">
    <text evidence="3">The sequence shown here is derived from an EMBL/GenBank/DDBJ whole genome shotgun (WGS) entry which is preliminary data.</text>
</comment>
<feature type="domain" description="F-box" evidence="1">
    <location>
        <begin position="30"/>
        <end position="66"/>
    </location>
</feature>
<dbReference type="Pfam" id="PF00646">
    <property type="entry name" value="F-box"/>
    <property type="match status" value="1"/>
</dbReference>
<keyword evidence="4" id="KW-1185">Reference proteome</keyword>
<dbReference type="Pfam" id="PF23635">
    <property type="entry name" value="Beta-prop_AT5G49610-like"/>
    <property type="match status" value="1"/>
</dbReference>
<protein>
    <recommendedName>
        <fullName evidence="5">F-box domain-containing protein</fullName>
    </recommendedName>
</protein>
<gene>
    <name evidence="3" type="ORF">PVAP13_2NG050300</name>
</gene>
<evidence type="ECO:0000259" key="1">
    <source>
        <dbReference type="Pfam" id="PF00646"/>
    </source>
</evidence>
<proteinExistence type="predicted"/>
<reference evidence="3" key="1">
    <citation type="submission" date="2020-05" db="EMBL/GenBank/DDBJ databases">
        <title>WGS assembly of Panicum virgatum.</title>
        <authorList>
            <person name="Lovell J.T."/>
            <person name="Jenkins J."/>
            <person name="Shu S."/>
            <person name="Juenger T.E."/>
            <person name="Schmutz J."/>
        </authorList>
    </citation>
    <scope>NUCLEOTIDE SEQUENCE</scope>
    <source>
        <strain evidence="3">AP13</strain>
    </source>
</reference>
<dbReference type="Proteomes" id="UP000823388">
    <property type="component" value="Chromosome 2N"/>
</dbReference>
<accession>A0A8T0V9F7</accession>
<dbReference type="InterPro" id="IPR001810">
    <property type="entry name" value="F-box_dom"/>
</dbReference>
<evidence type="ECO:0000259" key="2">
    <source>
        <dbReference type="Pfam" id="PF23635"/>
    </source>
</evidence>
<dbReference type="AlphaFoldDB" id="A0A8T0V9F7"/>
<sequence>MQGNHGQGAVRPMRMTCQGAPAPPLEDGNILSMILLRLPPLPSSLPRASLVCKPWRRLITDPRFHRRFLAHHKKAPLLGFFFSDYGGRIGFRPAQDPPNRIPAERLSSLQLGVGITIILGCHHGRLLVLNFREQHFVVWDPITGDHHHVDIPQMLKENKILGRHGVVVCASREENHVHGACHAEPFQVVLIGCNKEGVFAFVYSSEAGTWGNLISLLLPPQPDMAFHLIVPVDCRSSLVGNSVYWVPVGMMGAALEFNLHSQTIAIIDAPPNAFNFNAFMEQRLQPFIVPADGGGISFIVLAGFSVHVWKRVSNGDGDAGWVFKNTVELSSLLSLKPRDHRINTQEPLKILGLDEDDNVIFRSSNTGVIYMVHLETLQFKVLSVNMNDSEAYPFSSFYTGGMHPETGMHGDEDANNA</sequence>
<dbReference type="PANTHER" id="PTHR32133">
    <property type="entry name" value="OS07G0120400 PROTEIN"/>
    <property type="match status" value="1"/>
</dbReference>
<organism evidence="3 4">
    <name type="scientific">Panicum virgatum</name>
    <name type="common">Blackwell switchgrass</name>
    <dbReference type="NCBI Taxonomy" id="38727"/>
    <lineage>
        <taxon>Eukaryota</taxon>
        <taxon>Viridiplantae</taxon>
        <taxon>Streptophyta</taxon>
        <taxon>Embryophyta</taxon>
        <taxon>Tracheophyta</taxon>
        <taxon>Spermatophyta</taxon>
        <taxon>Magnoliopsida</taxon>
        <taxon>Liliopsida</taxon>
        <taxon>Poales</taxon>
        <taxon>Poaceae</taxon>
        <taxon>PACMAD clade</taxon>
        <taxon>Panicoideae</taxon>
        <taxon>Panicodae</taxon>
        <taxon>Paniceae</taxon>
        <taxon>Panicinae</taxon>
        <taxon>Panicum</taxon>
        <taxon>Panicum sect. Hiantes</taxon>
    </lineage>
</organism>
<dbReference type="Gene3D" id="1.20.1280.50">
    <property type="match status" value="1"/>
</dbReference>
<evidence type="ECO:0008006" key="5">
    <source>
        <dbReference type="Google" id="ProtNLM"/>
    </source>
</evidence>
<dbReference type="EMBL" id="CM029040">
    <property type="protein sequence ID" value="KAG2631860.1"/>
    <property type="molecule type" value="Genomic_DNA"/>
</dbReference>
<dbReference type="PANTHER" id="PTHR32133:SF271">
    <property type="entry name" value="F-BOX DOMAIN-CONTAINING PROTEIN"/>
    <property type="match status" value="1"/>
</dbReference>
<name>A0A8T0V9F7_PANVG</name>
<evidence type="ECO:0000313" key="4">
    <source>
        <dbReference type="Proteomes" id="UP000823388"/>
    </source>
</evidence>
<dbReference type="SUPFAM" id="SSF81383">
    <property type="entry name" value="F-box domain"/>
    <property type="match status" value="1"/>
</dbReference>
<feature type="domain" description="F-box protein AT5G49610-like beta-propeller" evidence="2">
    <location>
        <begin position="118"/>
        <end position="392"/>
    </location>
</feature>
<dbReference type="InterPro" id="IPR056594">
    <property type="entry name" value="AT5G49610-like_b-prop"/>
</dbReference>
<dbReference type="InterPro" id="IPR036047">
    <property type="entry name" value="F-box-like_dom_sf"/>
</dbReference>